<evidence type="ECO:0000256" key="6">
    <source>
        <dbReference type="SAM" id="MobiDB-lite"/>
    </source>
</evidence>
<dbReference type="PANTHER" id="PTHR43840:SF12">
    <property type="entry name" value="CATION DIFFUSION FACILITATOR 1 (AFU_ORTHOLOGUE AFUA_1G14440)"/>
    <property type="match status" value="1"/>
</dbReference>
<feature type="transmembrane region" description="Helical" evidence="7">
    <location>
        <begin position="224"/>
        <end position="247"/>
    </location>
</feature>
<keyword evidence="2" id="KW-0813">Transport</keyword>
<evidence type="ECO:0000256" key="2">
    <source>
        <dbReference type="ARBA" id="ARBA00022448"/>
    </source>
</evidence>
<evidence type="ECO:0000256" key="1">
    <source>
        <dbReference type="ARBA" id="ARBA00004141"/>
    </source>
</evidence>
<dbReference type="GO" id="GO:0098771">
    <property type="term" value="P:inorganic ion homeostasis"/>
    <property type="evidence" value="ECO:0007669"/>
    <property type="project" value="UniProtKB-ARBA"/>
</dbReference>
<evidence type="ECO:0000259" key="8">
    <source>
        <dbReference type="Pfam" id="PF01545"/>
    </source>
</evidence>
<evidence type="ECO:0000259" key="9">
    <source>
        <dbReference type="Pfam" id="PF16916"/>
    </source>
</evidence>
<gene>
    <name evidence="10" type="ORF">BCR35DRAFT_309757</name>
</gene>
<feature type="transmembrane region" description="Helical" evidence="7">
    <location>
        <begin position="267"/>
        <end position="287"/>
    </location>
</feature>
<feature type="domain" description="Cation efflux protein cytoplasmic" evidence="9">
    <location>
        <begin position="337"/>
        <end position="396"/>
    </location>
</feature>
<dbReference type="AlphaFoldDB" id="A0A1Y2DC31"/>
<dbReference type="InterPro" id="IPR002524">
    <property type="entry name" value="Cation_efflux"/>
</dbReference>
<feature type="transmembrane region" description="Helical" evidence="7">
    <location>
        <begin position="121"/>
        <end position="142"/>
    </location>
</feature>
<dbReference type="Gene3D" id="3.30.70.1350">
    <property type="entry name" value="Cation efflux protein, cytoplasmic domain"/>
    <property type="match status" value="1"/>
</dbReference>
<dbReference type="GO" id="GO:0008324">
    <property type="term" value="F:monoatomic cation transmembrane transporter activity"/>
    <property type="evidence" value="ECO:0007669"/>
    <property type="project" value="InterPro"/>
</dbReference>
<feature type="region of interest" description="Disordered" evidence="6">
    <location>
        <begin position="1"/>
        <end position="37"/>
    </location>
</feature>
<evidence type="ECO:0000256" key="3">
    <source>
        <dbReference type="ARBA" id="ARBA00022692"/>
    </source>
</evidence>
<dbReference type="InterPro" id="IPR036837">
    <property type="entry name" value="Cation_efflux_CTD_sf"/>
</dbReference>
<evidence type="ECO:0000256" key="5">
    <source>
        <dbReference type="ARBA" id="ARBA00023136"/>
    </source>
</evidence>
<comment type="subcellular location">
    <subcellularLocation>
        <location evidence="1">Membrane</location>
        <topology evidence="1">Multi-pass membrane protein</topology>
    </subcellularLocation>
</comment>
<protein>
    <submittedName>
        <fullName evidence="10">CDF manganese transporter</fullName>
    </submittedName>
</protein>
<dbReference type="InterPro" id="IPR027470">
    <property type="entry name" value="Cation_efflux_CTD"/>
</dbReference>
<dbReference type="InterPro" id="IPR027469">
    <property type="entry name" value="Cation_efflux_TMD_sf"/>
</dbReference>
<evidence type="ECO:0000256" key="7">
    <source>
        <dbReference type="SAM" id="Phobius"/>
    </source>
</evidence>
<reference evidence="10 11" key="1">
    <citation type="submission" date="2016-07" db="EMBL/GenBank/DDBJ databases">
        <title>Pervasive Adenine N6-methylation of Active Genes in Fungi.</title>
        <authorList>
            <consortium name="DOE Joint Genome Institute"/>
            <person name="Mondo S.J."/>
            <person name="Dannebaum R.O."/>
            <person name="Kuo R.C."/>
            <person name="Labutti K."/>
            <person name="Haridas S."/>
            <person name="Kuo A."/>
            <person name="Salamov A."/>
            <person name="Ahrendt S.R."/>
            <person name="Lipzen A."/>
            <person name="Sullivan W."/>
            <person name="Andreopoulos W.B."/>
            <person name="Clum A."/>
            <person name="Lindquist E."/>
            <person name="Daum C."/>
            <person name="Ramamoorthy G.K."/>
            <person name="Gryganskyi A."/>
            <person name="Culley D."/>
            <person name="Magnuson J.K."/>
            <person name="James T.Y."/>
            <person name="O'Malley M.A."/>
            <person name="Stajich J.E."/>
            <person name="Spatafora J.W."/>
            <person name="Visel A."/>
            <person name="Grigoriev I.V."/>
        </authorList>
    </citation>
    <scope>NUCLEOTIDE SEQUENCE [LARGE SCALE GENOMIC DNA]</scope>
    <source>
        <strain evidence="10 11">62-1032</strain>
    </source>
</reference>
<dbReference type="InterPro" id="IPR050291">
    <property type="entry name" value="CDF_Transporter"/>
</dbReference>
<dbReference type="FunCoup" id="A0A1Y2DC31">
    <property type="interactions" value="39"/>
</dbReference>
<sequence length="408" mass="45384">MDHPLANAESPGRLPSPPLSPDDIDMERSASQGNDFDDAYRRHGFLATAIDQSERDPLLLKDKLQPEEHLKSLRHRKTGKKHVASHYERQNSHIQSLLKPLNAHISEAQAEEEDARLSVKIAVYGSFICNCILACLQLYAALSSLSLSFFATAIDSVFDPAANLILNYCHRKSARVDLKKYPSGGSRFETIGDIIYAFAMGCVSIVLVAFSVQDLAKGEADKELHIPAVIAVSIAFVTKFCLFLYCYSIRGKSSQVQVLWEDHRNDLFINGFGIFTSAAGAKVAWWIDPSGALFLSLVIIVVWTRTAMGCFKLLAGSAAPMEFQNLVVYNAMLFSDSIEKIDSCIVYHSGPNYIVELDIVMASETPLWKAHDLSQALQDKLEEMPTVDRAFVHVDHETSHKPEHRKKA</sequence>
<dbReference type="Pfam" id="PF16916">
    <property type="entry name" value="ZT_dimer"/>
    <property type="match status" value="1"/>
</dbReference>
<keyword evidence="4 7" id="KW-1133">Transmembrane helix</keyword>
<dbReference type="SUPFAM" id="SSF161111">
    <property type="entry name" value="Cation efflux protein transmembrane domain-like"/>
    <property type="match status" value="1"/>
</dbReference>
<name>A0A1Y2DC31_9BASI</name>
<dbReference type="InterPro" id="IPR058533">
    <property type="entry name" value="Cation_efflux_TM"/>
</dbReference>
<dbReference type="InParanoid" id="A0A1Y2DC31"/>
<dbReference type="PANTHER" id="PTHR43840">
    <property type="entry name" value="MITOCHONDRIAL METAL TRANSPORTER 1-RELATED"/>
    <property type="match status" value="1"/>
</dbReference>
<accession>A0A1Y2DC31</accession>
<keyword evidence="5 7" id="KW-0472">Membrane</keyword>
<dbReference type="GO" id="GO:0030003">
    <property type="term" value="P:intracellular monoatomic cation homeostasis"/>
    <property type="evidence" value="ECO:0007669"/>
    <property type="project" value="UniProtKB-ARBA"/>
</dbReference>
<keyword evidence="3 7" id="KW-0812">Transmembrane</keyword>
<evidence type="ECO:0000313" key="11">
    <source>
        <dbReference type="Proteomes" id="UP000193467"/>
    </source>
</evidence>
<comment type="caution">
    <text evidence="10">The sequence shown here is derived from an EMBL/GenBank/DDBJ whole genome shotgun (WGS) entry which is preliminary data.</text>
</comment>
<evidence type="ECO:0000256" key="4">
    <source>
        <dbReference type="ARBA" id="ARBA00022989"/>
    </source>
</evidence>
<evidence type="ECO:0000313" key="10">
    <source>
        <dbReference type="EMBL" id="ORY56818.1"/>
    </source>
</evidence>
<dbReference type="EMBL" id="MCGR01000084">
    <property type="protein sequence ID" value="ORY56818.1"/>
    <property type="molecule type" value="Genomic_DNA"/>
</dbReference>
<dbReference type="SUPFAM" id="SSF160240">
    <property type="entry name" value="Cation efflux protein cytoplasmic domain-like"/>
    <property type="match status" value="1"/>
</dbReference>
<keyword evidence="11" id="KW-1185">Reference proteome</keyword>
<dbReference type="OrthoDB" id="78296at2759"/>
<feature type="domain" description="Cation efflux protein transmembrane" evidence="8">
    <location>
        <begin position="126"/>
        <end position="314"/>
    </location>
</feature>
<organism evidence="10 11">
    <name type="scientific">Leucosporidium creatinivorum</name>
    <dbReference type="NCBI Taxonomy" id="106004"/>
    <lineage>
        <taxon>Eukaryota</taxon>
        <taxon>Fungi</taxon>
        <taxon>Dikarya</taxon>
        <taxon>Basidiomycota</taxon>
        <taxon>Pucciniomycotina</taxon>
        <taxon>Microbotryomycetes</taxon>
        <taxon>Leucosporidiales</taxon>
        <taxon>Leucosporidium</taxon>
    </lineage>
</organism>
<dbReference type="Proteomes" id="UP000193467">
    <property type="component" value="Unassembled WGS sequence"/>
</dbReference>
<dbReference type="Gene3D" id="1.20.1510.10">
    <property type="entry name" value="Cation efflux protein transmembrane domain"/>
    <property type="match status" value="1"/>
</dbReference>
<dbReference type="Pfam" id="PF01545">
    <property type="entry name" value="Cation_efflux"/>
    <property type="match status" value="1"/>
</dbReference>
<feature type="transmembrane region" description="Helical" evidence="7">
    <location>
        <begin position="190"/>
        <end position="212"/>
    </location>
</feature>
<dbReference type="FunFam" id="1.20.1510.10:FF:000005">
    <property type="entry name" value="Putative Cation diffusion facilitator 1"/>
    <property type="match status" value="1"/>
</dbReference>
<dbReference type="NCBIfam" id="TIGR01297">
    <property type="entry name" value="CDF"/>
    <property type="match status" value="1"/>
</dbReference>
<feature type="transmembrane region" description="Helical" evidence="7">
    <location>
        <begin position="148"/>
        <end position="169"/>
    </location>
</feature>
<feature type="transmembrane region" description="Helical" evidence="7">
    <location>
        <begin position="293"/>
        <end position="315"/>
    </location>
</feature>
<proteinExistence type="predicted"/>
<dbReference type="GO" id="GO:0016020">
    <property type="term" value="C:membrane"/>
    <property type="evidence" value="ECO:0007669"/>
    <property type="project" value="UniProtKB-SubCell"/>
</dbReference>
<dbReference type="STRING" id="106004.A0A1Y2DC31"/>